<dbReference type="EMBL" id="JH882037">
    <property type="protein sequence ID" value="ELR51254.1"/>
    <property type="molecule type" value="Genomic_DNA"/>
</dbReference>
<reference evidence="1 2" key="1">
    <citation type="journal article" date="2012" name="Nat. Genet.">
        <title>The yak genome and adaptation to life at high altitude.</title>
        <authorList>
            <person name="Qiu Q."/>
            <person name="Zhang G."/>
            <person name="Ma T."/>
            <person name="Qian W."/>
            <person name="Wang J."/>
            <person name="Ye Z."/>
            <person name="Cao C."/>
            <person name="Hu Q."/>
            <person name="Kim J."/>
            <person name="Larkin D.M."/>
            <person name="Auvil L."/>
            <person name="Capitanu B."/>
            <person name="Ma J."/>
            <person name="Lewin H.A."/>
            <person name="Qian X."/>
            <person name="Lang Y."/>
            <person name="Zhou R."/>
            <person name="Wang L."/>
            <person name="Wang K."/>
            <person name="Xia J."/>
            <person name="Liao S."/>
            <person name="Pan S."/>
            <person name="Lu X."/>
            <person name="Hou H."/>
            <person name="Wang Y."/>
            <person name="Zang X."/>
            <person name="Yin Y."/>
            <person name="Ma H."/>
            <person name="Zhang J."/>
            <person name="Wang Z."/>
            <person name="Zhang Y."/>
            <person name="Zhang D."/>
            <person name="Yonezawa T."/>
            <person name="Hasegawa M."/>
            <person name="Zhong Y."/>
            <person name="Liu W."/>
            <person name="Zhang Y."/>
            <person name="Huang Z."/>
            <person name="Zhang S."/>
            <person name="Long R."/>
            <person name="Yang H."/>
            <person name="Wang J."/>
            <person name="Lenstra J.A."/>
            <person name="Cooper D.N."/>
            <person name="Wu Y."/>
            <person name="Wang J."/>
            <person name="Shi P."/>
            <person name="Wang J."/>
            <person name="Liu J."/>
        </authorList>
    </citation>
    <scope>NUCLEOTIDE SEQUENCE [LARGE SCALE GENOMIC DNA]</scope>
    <source>
        <strain evidence="2">yakQH1</strain>
    </source>
</reference>
<accession>L8I6Y1</accession>
<dbReference type="Proteomes" id="UP000011080">
    <property type="component" value="Unassembled WGS sequence"/>
</dbReference>
<protein>
    <submittedName>
        <fullName evidence="1">Uncharacterized protein</fullName>
    </submittedName>
</protein>
<evidence type="ECO:0000313" key="1">
    <source>
        <dbReference type="EMBL" id="ELR51254.1"/>
    </source>
</evidence>
<dbReference type="AlphaFoldDB" id="L8I6Y1"/>
<sequence>IEWNEIENCNKPEWNEIEWKRIENDRPEYKSIDSVEENGMD</sequence>
<name>L8I6Y1_9CETA</name>
<organism evidence="1 2">
    <name type="scientific">Bos mutus</name>
    <name type="common">wild yak</name>
    <dbReference type="NCBI Taxonomy" id="72004"/>
    <lineage>
        <taxon>Eukaryota</taxon>
        <taxon>Metazoa</taxon>
        <taxon>Chordata</taxon>
        <taxon>Craniata</taxon>
        <taxon>Vertebrata</taxon>
        <taxon>Euteleostomi</taxon>
        <taxon>Mammalia</taxon>
        <taxon>Eutheria</taxon>
        <taxon>Laurasiatheria</taxon>
        <taxon>Artiodactyla</taxon>
        <taxon>Ruminantia</taxon>
        <taxon>Pecora</taxon>
        <taxon>Bovidae</taxon>
        <taxon>Bovinae</taxon>
        <taxon>Bos</taxon>
    </lineage>
</organism>
<feature type="non-terminal residue" evidence="1">
    <location>
        <position position="1"/>
    </location>
</feature>
<evidence type="ECO:0000313" key="2">
    <source>
        <dbReference type="Proteomes" id="UP000011080"/>
    </source>
</evidence>
<gene>
    <name evidence="1" type="ORF">M91_01404</name>
</gene>
<proteinExistence type="predicted"/>